<keyword evidence="1" id="KW-0614">Plasmid</keyword>
<dbReference type="HOGENOM" id="CLU_3012195_0_0_11"/>
<accession>K4RGQ7</accession>
<dbReference type="PATRIC" id="fig|1214101.3.peg.8685"/>
<dbReference type="KEGG" id="sdv:BN159_p111"/>
<evidence type="ECO:0000313" key="1">
    <source>
        <dbReference type="EMBL" id="CCK32982.1"/>
    </source>
</evidence>
<dbReference type="Proteomes" id="UP000008043">
    <property type="component" value="Plasmid pSDA1"/>
</dbReference>
<dbReference type="EMBL" id="HE971710">
    <property type="protein sequence ID" value="CCK32982.1"/>
    <property type="molecule type" value="Genomic_DNA"/>
</dbReference>
<dbReference type="AlphaFoldDB" id="K4RGQ7"/>
<protein>
    <submittedName>
        <fullName evidence="1">Uncharacterized protein</fullName>
    </submittedName>
</protein>
<keyword evidence="2" id="KW-1185">Reference proteome</keyword>
<reference evidence="1 2" key="1">
    <citation type="journal article" date="2012" name="J. Bacteriol.">
        <title>Genome sequence of the bacterium Streptomyces davawensis JCM 4913 and heterologous production of the unique antibiotic roseoflavin.</title>
        <authorList>
            <person name="Jankowitsch F."/>
            <person name="Schwarz J."/>
            <person name="Ruckert C."/>
            <person name="Gust B."/>
            <person name="Szczepanowski R."/>
            <person name="Blom J."/>
            <person name="Pelzer S."/>
            <person name="Kalinowski J."/>
            <person name="Mack M."/>
        </authorList>
    </citation>
    <scope>NUCLEOTIDE SEQUENCE [LARGE SCALE GENOMIC DNA]</scope>
    <source>
        <strain evidence="2">DSM 101723 / JCM 4913 / KCC S-0913 / 768</strain>
        <plasmid evidence="1 2">pSDA1</plasmid>
    </source>
</reference>
<geneLocation type="plasmid" evidence="1 2">
    <name>pSDA1</name>
</geneLocation>
<gene>
    <name evidence="1" type="ORF">BN159_p111</name>
</gene>
<proteinExistence type="predicted"/>
<evidence type="ECO:0000313" key="2">
    <source>
        <dbReference type="Proteomes" id="UP000008043"/>
    </source>
</evidence>
<sequence>MDGVGGDTQGSADECQGARYRHAQGRETCGHYDDHDHEAHLRGCEAVRGLRAGSLA</sequence>
<organism evidence="2">
    <name type="scientific">Streptomyces davaonensis (strain DSM 101723 / JCM 4913 / KCC S-0913 / 768)</name>
    <dbReference type="NCBI Taxonomy" id="1214101"/>
    <lineage>
        <taxon>Bacteria</taxon>
        <taxon>Bacillati</taxon>
        <taxon>Actinomycetota</taxon>
        <taxon>Actinomycetes</taxon>
        <taxon>Kitasatosporales</taxon>
        <taxon>Streptomycetaceae</taxon>
        <taxon>Streptomyces</taxon>
    </lineage>
</organism>
<name>K4RGQ7_STRDJ</name>